<reference evidence="2" key="3">
    <citation type="submission" date="2025-09" db="UniProtKB">
        <authorList>
            <consortium name="Ensembl"/>
        </authorList>
    </citation>
    <scope>IDENTIFICATION</scope>
</reference>
<reference evidence="2" key="1">
    <citation type="submission" date="2009-03" db="EMBL/GenBank/DDBJ databases">
        <authorList>
            <person name="Warren W."/>
            <person name="Ye L."/>
            <person name="Minx P."/>
            <person name="Worley K."/>
            <person name="Gibbs R."/>
            <person name="Wilson R.K."/>
        </authorList>
    </citation>
    <scope>NUCLEOTIDE SEQUENCE [LARGE SCALE GENOMIC DNA]</scope>
</reference>
<dbReference type="Ensembl" id="ENSCJAT00000104288.2">
    <property type="protein sequence ID" value="ENSCJAP00000072143.2"/>
    <property type="gene ID" value="ENSCJAG00000059708.2"/>
</dbReference>
<dbReference type="Proteomes" id="UP000008225">
    <property type="component" value="Chromosome 16"/>
</dbReference>
<sequence length="90" mass="9893">GYCQFNFIFLLRQNFALFTQAGVQWCNLGSLQLCLPGSSASPDSASQVAEIIGAYHHNWLIFAFLVKTGLYHVGQFGLELPISGKKQTSP</sequence>
<feature type="signal peptide" evidence="1">
    <location>
        <begin position="1"/>
        <end position="21"/>
    </location>
</feature>
<dbReference type="PRINTS" id="PR02045">
    <property type="entry name" value="F138DOMAIN"/>
</dbReference>
<keyword evidence="3" id="KW-1185">Reference proteome</keyword>
<dbReference type="InParanoid" id="A0A5F4W2S1"/>
<dbReference type="AlphaFoldDB" id="A0A5F4W2S1"/>
<dbReference type="GeneTree" id="ENSGT01120000271815"/>
<reference evidence="2" key="2">
    <citation type="submission" date="2025-08" db="UniProtKB">
        <authorList>
            <consortium name="Ensembl"/>
        </authorList>
    </citation>
    <scope>IDENTIFICATION</scope>
</reference>
<name>A0A5F4W2S1_CALJA</name>
<dbReference type="PANTHER" id="PTHR12138:SF162">
    <property type="entry name" value="CHROMOSOME UNDETERMINED SCAFFOLD_275, WHOLE GENOME SHOTGUN SEQUENCE"/>
    <property type="match status" value="1"/>
</dbReference>
<organism evidence="2 3">
    <name type="scientific">Callithrix jacchus</name>
    <name type="common">White-tufted-ear marmoset</name>
    <name type="synonym">Simia Jacchus</name>
    <dbReference type="NCBI Taxonomy" id="9483"/>
    <lineage>
        <taxon>Eukaryota</taxon>
        <taxon>Metazoa</taxon>
        <taxon>Chordata</taxon>
        <taxon>Craniata</taxon>
        <taxon>Vertebrata</taxon>
        <taxon>Euteleostomi</taxon>
        <taxon>Mammalia</taxon>
        <taxon>Eutheria</taxon>
        <taxon>Euarchontoglires</taxon>
        <taxon>Primates</taxon>
        <taxon>Haplorrhini</taxon>
        <taxon>Platyrrhini</taxon>
        <taxon>Cebidae</taxon>
        <taxon>Callitrichinae</taxon>
        <taxon>Callithrix</taxon>
        <taxon>Callithrix</taxon>
    </lineage>
</organism>
<evidence type="ECO:0000256" key="1">
    <source>
        <dbReference type="SAM" id="SignalP"/>
    </source>
</evidence>
<protein>
    <submittedName>
        <fullName evidence="2">Uncharacterized protein</fullName>
    </submittedName>
</protein>
<feature type="chain" id="PRO_5035204188" evidence="1">
    <location>
        <begin position="22"/>
        <end position="90"/>
    </location>
</feature>
<proteinExistence type="predicted"/>
<evidence type="ECO:0000313" key="2">
    <source>
        <dbReference type="Ensembl" id="ENSCJAP00000072143.2"/>
    </source>
</evidence>
<keyword evidence="1" id="KW-0732">Signal</keyword>
<dbReference type="PANTHER" id="PTHR12138">
    <property type="entry name" value="PRIMATE-EXPANDED PROTEIN FAMILY"/>
    <property type="match status" value="1"/>
</dbReference>
<evidence type="ECO:0000313" key="3">
    <source>
        <dbReference type="Proteomes" id="UP000008225"/>
    </source>
</evidence>
<accession>A0A5F4W2S1</accession>
<dbReference type="Bgee" id="ENSCJAG00000059708">
    <property type="expression patterns" value="Expressed in cerebellum and 1 other cell type or tissue"/>
</dbReference>